<evidence type="ECO:0000256" key="4">
    <source>
        <dbReference type="ARBA" id="ARBA00022827"/>
    </source>
</evidence>
<dbReference type="GO" id="GO:0004497">
    <property type="term" value="F:monooxygenase activity"/>
    <property type="evidence" value="ECO:0007669"/>
    <property type="project" value="TreeGrafter"/>
</dbReference>
<sequence>MPNEPTLALPTLSSLNVSPETLGKYSVDAAEVSNKWVQSFNSVFRSPNATPADVVSLFEPNGWWRDILALTWDFRSFHGHDRIAKFIGDRILSGVAGLKDVTVASGEGMTPVFLKPAPDLAWVQFFITLSTSSGTGTGVVRVVPRIDSASSGITWKAFALLTTLTELEGHPEQIGQLRNPLPNHGFWPSNREQELEFRDREPAVVVVGAGQSGLDVAARLKVLGVDTLVVEKHIAPGAQWSNRYEALCLHDPVWYDHMPYVPFPKSWPVFTPAPKLAKWLAAYAESMELNIWTSSTVTSARYDEEKKIWEVKVLRGTEKEERIVKPRHVVFALGLGSGVPVMPAVDGMDKFKGKIVHSAGHGTARDYIGKKALVVGACTSAHDIAHDFYHYGVDVTMFQRSSTYVMSQKNGWPILFRGTYEENGPPTEVADLLTASLPFHVAKLMASKAVSKIAEADSKLLQDLESVGFRTNMGIEGSGFAFLASTKAGGYYIDVGASQLIIDKKIKMLSSTNLSHFTENSAVFEDGRELQCDVVVFATGFGDGRGPIKTIIGPEQGEKLVKIWGLDEEGETNSAWRGSGVENLYVMVGNLMKCRFHSMHIALQIKATEEGLWDGTRYSERL</sequence>
<dbReference type="Gene3D" id="3.50.50.60">
    <property type="entry name" value="FAD/NAD(P)-binding domain"/>
    <property type="match status" value="1"/>
</dbReference>
<proteinExistence type="inferred from homology"/>
<dbReference type="AlphaFoldDB" id="A0A6A4HE05"/>
<dbReference type="PANTHER" id="PTHR43539:SF68">
    <property type="entry name" value="FLAVIN-BINDING MONOOXYGENASE-LIKE PROTEIN (AFU_ORTHOLOGUE AFUA_4G09220)"/>
    <property type="match status" value="1"/>
</dbReference>
<dbReference type="GO" id="GO:0050660">
    <property type="term" value="F:flavin adenine dinucleotide binding"/>
    <property type="evidence" value="ECO:0007669"/>
    <property type="project" value="TreeGrafter"/>
</dbReference>
<comment type="similarity">
    <text evidence="2">Belongs to the FMO family.</text>
</comment>
<name>A0A6A4HE05_9AGAR</name>
<protein>
    <submittedName>
        <fullName evidence="7">FAD/NAD-P-binding domain-containing protein</fullName>
    </submittedName>
</protein>
<evidence type="ECO:0000256" key="5">
    <source>
        <dbReference type="ARBA" id="ARBA00022857"/>
    </source>
</evidence>
<organism evidence="7 8">
    <name type="scientific">Gymnopus androsaceus JB14</name>
    <dbReference type="NCBI Taxonomy" id="1447944"/>
    <lineage>
        <taxon>Eukaryota</taxon>
        <taxon>Fungi</taxon>
        <taxon>Dikarya</taxon>
        <taxon>Basidiomycota</taxon>
        <taxon>Agaricomycotina</taxon>
        <taxon>Agaricomycetes</taxon>
        <taxon>Agaricomycetidae</taxon>
        <taxon>Agaricales</taxon>
        <taxon>Marasmiineae</taxon>
        <taxon>Omphalotaceae</taxon>
        <taxon>Gymnopus</taxon>
    </lineage>
</organism>
<keyword evidence="6" id="KW-0560">Oxidoreductase</keyword>
<dbReference type="InterPro" id="IPR050982">
    <property type="entry name" value="Auxin_biosynth/cation_transpt"/>
</dbReference>
<keyword evidence="8" id="KW-1185">Reference proteome</keyword>
<dbReference type="InterPro" id="IPR036188">
    <property type="entry name" value="FAD/NAD-bd_sf"/>
</dbReference>
<evidence type="ECO:0000313" key="7">
    <source>
        <dbReference type="EMBL" id="KAE9395888.1"/>
    </source>
</evidence>
<dbReference type="EMBL" id="ML769523">
    <property type="protein sequence ID" value="KAE9395888.1"/>
    <property type="molecule type" value="Genomic_DNA"/>
</dbReference>
<dbReference type="SUPFAM" id="SSF51905">
    <property type="entry name" value="FAD/NAD(P)-binding domain"/>
    <property type="match status" value="2"/>
</dbReference>
<keyword evidence="5" id="KW-0521">NADP</keyword>
<keyword evidence="3" id="KW-0285">Flavoprotein</keyword>
<evidence type="ECO:0000256" key="2">
    <source>
        <dbReference type="ARBA" id="ARBA00009183"/>
    </source>
</evidence>
<dbReference type="FunFam" id="3.50.50.60:FF:000023">
    <property type="entry name" value="Dimethylaniline monooxygenase [N-oxide-forming]"/>
    <property type="match status" value="1"/>
</dbReference>
<keyword evidence="4" id="KW-0274">FAD</keyword>
<dbReference type="Pfam" id="PF13738">
    <property type="entry name" value="Pyr_redox_3"/>
    <property type="match status" value="1"/>
</dbReference>
<dbReference type="OrthoDB" id="74360at2759"/>
<comment type="cofactor">
    <cofactor evidence="1">
        <name>FAD</name>
        <dbReference type="ChEBI" id="CHEBI:57692"/>
    </cofactor>
</comment>
<accession>A0A6A4HE05</accession>
<dbReference type="PRINTS" id="PR00411">
    <property type="entry name" value="PNDRDTASEI"/>
</dbReference>
<dbReference type="PANTHER" id="PTHR43539">
    <property type="entry name" value="FLAVIN-BINDING MONOOXYGENASE-LIKE PROTEIN (AFU_ORTHOLOGUE AFUA_4G09220)"/>
    <property type="match status" value="1"/>
</dbReference>
<gene>
    <name evidence="7" type="ORF">BT96DRAFT_1021711</name>
</gene>
<evidence type="ECO:0000256" key="6">
    <source>
        <dbReference type="ARBA" id="ARBA00023002"/>
    </source>
</evidence>
<evidence type="ECO:0000313" key="8">
    <source>
        <dbReference type="Proteomes" id="UP000799118"/>
    </source>
</evidence>
<dbReference type="Proteomes" id="UP000799118">
    <property type="component" value="Unassembled WGS sequence"/>
</dbReference>
<evidence type="ECO:0000256" key="3">
    <source>
        <dbReference type="ARBA" id="ARBA00022630"/>
    </source>
</evidence>
<reference evidence="7" key="1">
    <citation type="journal article" date="2019" name="Environ. Microbiol.">
        <title>Fungal ecological strategies reflected in gene transcription - a case study of two litter decomposers.</title>
        <authorList>
            <person name="Barbi F."/>
            <person name="Kohler A."/>
            <person name="Barry K."/>
            <person name="Baskaran P."/>
            <person name="Daum C."/>
            <person name="Fauchery L."/>
            <person name="Ihrmark K."/>
            <person name="Kuo A."/>
            <person name="LaButti K."/>
            <person name="Lipzen A."/>
            <person name="Morin E."/>
            <person name="Grigoriev I.V."/>
            <person name="Henrissat B."/>
            <person name="Lindahl B."/>
            <person name="Martin F."/>
        </authorList>
    </citation>
    <scope>NUCLEOTIDE SEQUENCE</scope>
    <source>
        <strain evidence="7">JB14</strain>
    </source>
</reference>
<evidence type="ECO:0000256" key="1">
    <source>
        <dbReference type="ARBA" id="ARBA00001974"/>
    </source>
</evidence>